<dbReference type="GO" id="GO:0000034">
    <property type="term" value="F:adenine deaminase activity"/>
    <property type="evidence" value="ECO:0007669"/>
    <property type="project" value="UniProtKB-UniRule"/>
</dbReference>
<evidence type="ECO:0000313" key="9">
    <source>
        <dbReference type="EMBL" id="PQJ80571.1"/>
    </source>
</evidence>
<dbReference type="Pfam" id="PF01979">
    <property type="entry name" value="Amidohydro_1"/>
    <property type="match status" value="1"/>
</dbReference>
<evidence type="ECO:0000256" key="6">
    <source>
        <dbReference type="HAMAP-Rule" id="MF_01518"/>
    </source>
</evidence>
<dbReference type="PANTHER" id="PTHR11113">
    <property type="entry name" value="N-ACETYLGLUCOSAMINE-6-PHOSPHATE DEACETYLASE"/>
    <property type="match status" value="1"/>
</dbReference>
<organism evidence="9 10">
    <name type="scientific">Polaribacter porphyrae</name>
    <dbReference type="NCBI Taxonomy" id="1137780"/>
    <lineage>
        <taxon>Bacteria</taxon>
        <taxon>Pseudomonadati</taxon>
        <taxon>Bacteroidota</taxon>
        <taxon>Flavobacteriia</taxon>
        <taxon>Flavobacteriales</taxon>
        <taxon>Flavobacteriaceae</taxon>
    </lineage>
</organism>
<feature type="domain" description="Adenine deaminase C-terminal" evidence="8">
    <location>
        <begin position="368"/>
        <end position="533"/>
    </location>
</feature>
<dbReference type="PANTHER" id="PTHR11113:SF2">
    <property type="entry name" value="ADENINE DEAMINASE"/>
    <property type="match status" value="1"/>
</dbReference>
<evidence type="ECO:0000256" key="2">
    <source>
        <dbReference type="ARBA" id="ARBA00012782"/>
    </source>
</evidence>
<comment type="similarity">
    <text evidence="1 6">Belongs to the metallo-dependent hydrolases superfamily. Adenine deaminase family.</text>
</comment>
<dbReference type="EC" id="3.5.4.2" evidence="2 6"/>
<dbReference type="AlphaFoldDB" id="A0A2S7WTD5"/>
<keyword evidence="4 6" id="KW-0464">Manganese</keyword>
<dbReference type="InterPro" id="IPR006680">
    <property type="entry name" value="Amidohydro-rel"/>
</dbReference>
<dbReference type="InterPro" id="IPR032466">
    <property type="entry name" value="Metal_Hydrolase"/>
</dbReference>
<accession>A0A2S7WTD5</accession>
<proteinExistence type="inferred from homology"/>
<dbReference type="CDD" id="cd01295">
    <property type="entry name" value="AdeC"/>
    <property type="match status" value="1"/>
</dbReference>
<dbReference type="SUPFAM" id="SSF51556">
    <property type="entry name" value="Metallo-dependent hydrolases"/>
    <property type="match status" value="1"/>
</dbReference>
<dbReference type="InterPro" id="IPR011059">
    <property type="entry name" value="Metal-dep_hydrolase_composite"/>
</dbReference>
<dbReference type="InterPro" id="IPR026912">
    <property type="entry name" value="Adenine_deam_C"/>
</dbReference>
<dbReference type="Proteomes" id="UP000238882">
    <property type="component" value="Unassembled WGS sequence"/>
</dbReference>
<protein>
    <recommendedName>
        <fullName evidence="2 6">Adenine deaminase</fullName>
        <shortName evidence="6">Adenase</shortName>
        <shortName evidence="6">Adenine aminase</shortName>
        <ecNumber evidence="2 6">3.5.4.2</ecNumber>
    </recommendedName>
</protein>
<dbReference type="RefSeq" id="WP_105017174.1">
    <property type="nucleotide sequence ID" value="NZ_MSCN01000001.1"/>
</dbReference>
<dbReference type="GO" id="GO:0006146">
    <property type="term" value="P:adenine catabolic process"/>
    <property type="evidence" value="ECO:0007669"/>
    <property type="project" value="InterPro"/>
</dbReference>
<name>A0A2S7WTD5_9FLAO</name>
<reference evidence="9 10" key="1">
    <citation type="submission" date="2016-12" db="EMBL/GenBank/DDBJ databases">
        <title>Trade-off between light-utilization and light-protection in marine flavobacteria.</title>
        <authorList>
            <person name="Kumagai Y."/>
            <person name="Yoshizawa S."/>
            <person name="Kogure K."/>
            <person name="Iwasaki W."/>
        </authorList>
    </citation>
    <scope>NUCLEOTIDE SEQUENCE [LARGE SCALE GENOMIC DNA]</scope>
    <source>
        <strain evidence="9 10">NBRC 108759</strain>
    </source>
</reference>
<dbReference type="NCBIfam" id="TIGR01178">
    <property type="entry name" value="ade"/>
    <property type="match status" value="1"/>
</dbReference>
<comment type="caution">
    <text evidence="9">The sequence shown here is derived from an EMBL/GenBank/DDBJ whole genome shotgun (WGS) entry which is preliminary data.</text>
</comment>
<dbReference type="SUPFAM" id="SSF51338">
    <property type="entry name" value="Composite domain of metallo-dependent hydrolases"/>
    <property type="match status" value="1"/>
</dbReference>
<evidence type="ECO:0000256" key="1">
    <source>
        <dbReference type="ARBA" id="ARBA00006773"/>
    </source>
</evidence>
<evidence type="ECO:0000259" key="7">
    <source>
        <dbReference type="Pfam" id="PF01979"/>
    </source>
</evidence>
<sequence>MIVQGKIVDIQNKRIFKGEVVVENDKILEVREANHTIENYILPGFVDAHIHIESSMLMPSEFAKIAVIHGTVATISDPHEIANVLGVKGVDFMIENGKKVPLKFNFGAPSCVPATSFESAGAIIDAEDIKLMMENPDIKYLAEMMNYPGVLFDDEEVLKKIQHAKNNNKPIDGHAPGLIGDDITKYISAGISTDHECFTYDEALEKLQKGMKVIIREGSAAKNFEALIDLLSEHFENMMFCSDDKHPDDLLLGHINQLCERAVAKGIDVFKVLQAACVNPVKHYNLEVGLLQKEDFADFIVVDNLKKFNVLETYINGELVAKNGKSFVKSVDFEVLNNFNTNKKKISDFEFYSSSEKINVIEVLDGELVTNKIEADSLIVDGNLVSNTETDVLKMTVVNRYQNSEPAIAFIKNFGLKEGAIASSVGHDSHNIIAVGISDEMICKAVNLIIENRGGVCAVNASKEKIVPLPVAGIMSDKPAKEIGKAYAELDKMAKEMGSTLKAPYMSLSFMALLVIPSLKLSDKGLFDGNSFKFTSLEIK</sequence>
<keyword evidence="10" id="KW-1185">Reference proteome</keyword>
<evidence type="ECO:0000256" key="3">
    <source>
        <dbReference type="ARBA" id="ARBA00022801"/>
    </source>
</evidence>
<comment type="catalytic activity">
    <reaction evidence="5 6">
        <text>adenine + H2O + H(+) = hypoxanthine + NH4(+)</text>
        <dbReference type="Rhea" id="RHEA:23688"/>
        <dbReference type="ChEBI" id="CHEBI:15377"/>
        <dbReference type="ChEBI" id="CHEBI:15378"/>
        <dbReference type="ChEBI" id="CHEBI:16708"/>
        <dbReference type="ChEBI" id="CHEBI:17368"/>
        <dbReference type="ChEBI" id="CHEBI:28938"/>
        <dbReference type="EC" id="3.5.4.2"/>
    </reaction>
</comment>
<dbReference type="OrthoDB" id="9775607at2"/>
<gene>
    <name evidence="6" type="primary">ade</name>
    <name evidence="9" type="ORF">BTO18_15915</name>
</gene>
<dbReference type="InterPro" id="IPR006679">
    <property type="entry name" value="Adenine_deam"/>
</dbReference>
<evidence type="ECO:0000313" key="10">
    <source>
        <dbReference type="Proteomes" id="UP000238882"/>
    </source>
</evidence>
<dbReference type="EMBL" id="MSCN01000001">
    <property type="protein sequence ID" value="PQJ80571.1"/>
    <property type="molecule type" value="Genomic_DNA"/>
</dbReference>
<evidence type="ECO:0000256" key="4">
    <source>
        <dbReference type="ARBA" id="ARBA00023211"/>
    </source>
</evidence>
<dbReference type="Gene3D" id="3.20.20.140">
    <property type="entry name" value="Metal-dependent hydrolases"/>
    <property type="match status" value="1"/>
</dbReference>
<dbReference type="HAMAP" id="MF_01518">
    <property type="entry name" value="Adenine_deamin"/>
    <property type="match status" value="1"/>
</dbReference>
<feature type="domain" description="Amidohydrolase-related" evidence="7">
    <location>
        <begin position="40"/>
        <end position="320"/>
    </location>
</feature>
<comment type="cofactor">
    <cofactor evidence="6">
        <name>Mn(2+)</name>
        <dbReference type="ChEBI" id="CHEBI:29035"/>
    </cofactor>
</comment>
<evidence type="ECO:0000259" key="8">
    <source>
        <dbReference type="Pfam" id="PF13382"/>
    </source>
</evidence>
<keyword evidence="3 6" id="KW-0378">Hydrolase</keyword>
<dbReference type="Pfam" id="PF13382">
    <property type="entry name" value="Adenine_deam_C"/>
    <property type="match status" value="1"/>
</dbReference>
<evidence type="ECO:0000256" key="5">
    <source>
        <dbReference type="ARBA" id="ARBA00047720"/>
    </source>
</evidence>